<evidence type="ECO:0008006" key="4">
    <source>
        <dbReference type="Google" id="ProtNLM"/>
    </source>
</evidence>
<keyword evidence="3" id="KW-1185">Reference proteome</keyword>
<feature type="transmembrane region" description="Helical" evidence="1">
    <location>
        <begin position="152"/>
        <end position="174"/>
    </location>
</feature>
<feature type="transmembrane region" description="Helical" evidence="1">
    <location>
        <begin position="43"/>
        <end position="67"/>
    </location>
</feature>
<feature type="transmembrane region" description="Helical" evidence="1">
    <location>
        <begin position="195"/>
        <end position="220"/>
    </location>
</feature>
<feature type="transmembrane region" description="Helical" evidence="1">
    <location>
        <begin position="232"/>
        <end position="250"/>
    </location>
</feature>
<proteinExistence type="predicted"/>
<organism evidence="2 3">
    <name type="scientific">Acrasis kona</name>
    <dbReference type="NCBI Taxonomy" id="1008807"/>
    <lineage>
        <taxon>Eukaryota</taxon>
        <taxon>Discoba</taxon>
        <taxon>Heterolobosea</taxon>
        <taxon>Tetramitia</taxon>
        <taxon>Eutetramitia</taxon>
        <taxon>Acrasidae</taxon>
        <taxon>Acrasis</taxon>
    </lineage>
</organism>
<dbReference type="Proteomes" id="UP001431209">
    <property type="component" value="Unassembled WGS sequence"/>
</dbReference>
<evidence type="ECO:0000313" key="2">
    <source>
        <dbReference type="EMBL" id="KAL0478607.1"/>
    </source>
</evidence>
<gene>
    <name evidence="2" type="ORF">AKO1_008388</name>
</gene>
<reference evidence="2 3" key="1">
    <citation type="submission" date="2024-03" db="EMBL/GenBank/DDBJ databases">
        <title>The Acrasis kona genome and developmental transcriptomes reveal deep origins of eukaryotic multicellular pathways.</title>
        <authorList>
            <person name="Sheikh S."/>
            <person name="Fu C.-J."/>
            <person name="Brown M.W."/>
            <person name="Baldauf S.L."/>
        </authorList>
    </citation>
    <scope>NUCLEOTIDE SEQUENCE [LARGE SCALE GENOMIC DNA]</scope>
    <source>
        <strain evidence="2 3">ATCC MYA-3509</strain>
    </source>
</reference>
<evidence type="ECO:0000256" key="1">
    <source>
        <dbReference type="SAM" id="Phobius"/>
    </source>
</evidence>
<accession>A0AAW2YMR4</accession>
<evidence type="ECO:0000313" key="3">
    <source>
        <dbReference type="Proteomes" id="UP001431209"/>
    </source>
</evidence>
<keyword evidence="1" id="KW-1133">Transmembrane helix</keyword>
<dbReference type="EMBL" id="JAOPGA020000444">
    <property type="protein sequence ID" value="KAL0478607.1"/>
    <property type="molecule type" value="Genomic_DNA"/>
</dbReference>
<feature type="transmembrane region" description="Helical" evidence="1">
    <location>
        <begin position="79"/>
        <end position="101"/>
    </location>
</feature>
<name>A0AAW2YMR4_9EUKA</name>
<keyword evidence="1" id="KW-0812">Transmembrane</keyword>
<feature type="transmembrane region" description="Helical" evidence="1">
    <location>
        <begin position="122"/>
        <end position="140"/>
    </location>
</feature>
<protein>
    <recommendedName>
        <fullName evidence="4">Transmembrane protein</fullName>
    </recommendedName>
</protein>
<dbReference type="AlphaFoldDB" id="A0AAW2YMR4"/>
<comment type="caution">
    <text evidence="2">The sequence shown here is derived from an EMBL/GenBank/DDBJ whole genome shotgun (WGS) entry which is preliminary data.</text>
</comment>
<sequence>MATTAYTSQTTALNKPVHVVGTVPGSTAYVTQQPAKQSTIKRVFNFFASIQTLLAELQFLLGSPVLIAGAGCFLGRRLLAAAILYVIAYSLWVGAGLSIIASTFTKLLKDKKIHDGLSFTHSIGYLIATVLLVLGASLYIGPYTNVDGTDFAGLILFVVGAGFFFLASLLRFYVMVSRLVNSSWNTMTNKDKTLGVFYALGASLYLIASVTLVVGAALYVVLSVDFDNAASILWIITGALVFFAALSNIVSRRY</sequence>
<keyword evidence="1" id="KW-0472">Membrane</keyword>